<keyword evidence="5" id="KW-1185">Reference proteome</keyword>
<evidence type="ECO:0000256" key="1">
    <source>
        <dbReference type="SAM" id="Phobius"/>
    </source>
</evidence>
<dbReference type="NCBIfam" id="TIGR00996">
    <property type="entry name" value="Mtu_fam_mce"/>
    <property type="match status" value="1"/>
</dbReference>
<evidence type="ECO:0000313" key="4">
    <source>
        <dbReference type="EMBL" id="GDY29760.1"/>
    </source>
</evidence>
<keyword evidence="1" id="KW-0472">Membrane</keyword>
<protein>
    <submittedName>
        <fullName evidence="4">ABC transporter substrate-binding protein</fullName>
    </submittedName>
</protein>
<dbReference type="Pfam" id="PF11887">
    <property type="entry name" value="Mce4_CUP1"/>
    <property type="match status" value="1"/>
</dbReference>
<dbReference type="GO" id="GO:0005576">
    <property type="term" value="C:extracellular region"/>
    <property type="evidence" value="ECO:0007669"/>
    <property type="project" value="TreeGrafter"/>
</dbReference>
<dbReference type="Proteomes" id="UP000298860">
    <property type="component" value="Unassembled WGS sequence"/>
</dbReference>
<sequence>MTVNTRPSRNLLRLLALACVVALAAAGVLWWVRRDTGTHLTAYFDKTVGLYAGSTVRVLGVQVGHVDRVQPQGDVVRVDMSIDPTVPVPASAKAVMVAPSLVSDRYVQLTPAYTGGPRMAEGAVIPREHTATPMELDDLYRSANQLSQALGPNGANAGGALSDLLNTGAANLAGNGQNLNDVIRNLGDAAAALSDSKGDLFATIDNLNKFTATLAASDADIREFSNRLADVSSFLASDSNQMGTSLAAMADALNDVNGFVKNNKDLLQSNVDNLAGVTRALVDQRAAVAEILDVAPLAATNFVNTYDAPSAAIAVRGTFNEFTYPPVLMVCVLLRLSTPKNVPPTLTDTCQKLAPVLDGTLKLPTVNDVIASLQQGKTPSLPLPLVDAMRQAGELPAAKGGGSR</sequence>
<proteinExistence type="predicted"/>
<accession>A0A4D4J3T6</accession>
<dbReference type="PANTHER" id="PTHR33371">
    <property type="entry name" value="INTERMEMBRANE PHOSPHOLIPID TRANSPORT SYSTEM BINDING PROTEIN MLAD-RELATED"/>
    <property type="match status" value="1"/>
</dbReference>
<dbReference type="AlphaFoldDB" id="A0A4D4J3T6"/>
<evidence type="ECO:0000259" key="3">
    <source>
        <dbReference type="Pfam" id="PF11887"/>
    </source>
</evidence>
<keyword evidence="1" id="KW-1133">Transmembrane helix</keyword>
<dbReference type="PANTHER" id="PTHR33371:SF4">
    <property type="entry name" value="INTERMEMBRANE PHOSPHOLIPID TRANSPORT SYSTEM BINDING PROTEIN MLAD"/>
    <property type="match status" value="1"/>
</dbReference>
<dbReference type="RefSeq" id="WP_137812916.1">
    <property type="nucleotide sequence ID" value="NZ_BJFL01000004.1"/>
</dbReference>
<feature type="domain" description="Mammalian cell entry C-terminal" evidence="3">
    <location>
        <begin position="118"/>
        <end position="292"/>
    </location>
</feature>
<evidence type="ECO:0000313" key="5">
    <source>
        <dbReference type="Proteomes" id="UP000298860"/>
    </source>
</evidence>
<dbReference type="InterPro" id="IPR052336">
    <property type="entry name" value="MlaD_Phospholipid_Transporter"/>
</dbReference>
<feature type="transmembrane region" description="Helical" evidence="1">
    <location>
        <begin position="12"/>
        <end position="32"/>
    </location>
</feature>
<dbReference type="OrthoDB" id="4516955at2"/>
<organism evidence="4 5">
    <name type="scientific">Gandjariella thermophila</name>
    <dbReference type="NCBI Taxonomy" id="1931992"/>
    <lineage>
        <taxon>Bacteria</taxon>
        <taxon>Bacillati</taxon>
        <taxon>Actinomycetota</taxon>
        <taxon>Actinomycetes</taxon>
        <taxon>Pseudonocardiales</taxon>
        <taxon>Pseudonocardiaceae</taxon>
        <taxon>Gandjariella</taxon>
    </lineage>
</organism>
<comment type="caution">
    <text evidence="4">The sequence shown here is derived from an EMBL/GenBank/DDBJ whole genome shotgun (WGS) entry which is preliminary data.</text>
</comment>
<reference evidence="5" key="1">
    <citation type="submission" date="2019-04" db="EMBL/GenBank/DDBJ databases">
        <title>Draft genome sequence of Pseudonocardiaceae bacterium SL3-2-4.</title>
        <authorList>
            <person name="Ningsih F."/>
            <person name="Yokota A."/>
            <person name="Sakai Y."/>
            <person name="Nanatani K."/>
            <person name="Yabe S."/>
            <person name="Oetari A."/>
            <person name="Sjamsuridzal W."/>
        </authorList>
    </citation>
    <scope>NUCLEOTIDE SEQUENCE [LARGE SCALE GENOMIC DNA]</scope>
    <source>
        <strain evidence="5">SL3-2-4</strain>
    </source>
</reference>
<evidence type="ECO:0000259" key="2">
    <source>
        <dbReference type="Pfam" id="PF02470"/>
    </source>
</evidence>
<keyword evidence="1" id="KW-0812">Transmembrane</keyword>
<name>A0A4D4J3T6_9PSEU</name>
<dbReference type="EMBL" id="BJFL01000004">
    <property type="protein sequence ID" value="GDY29760.1"/>
    <property type="molecule type" value="Genomic_DNA"/>
</dbReference>
<gene>
    <name evidence="4" type="ORF">GTS_13930</name>
</gene>
<feature type="domain" description="Mce/MlaD" evidence="2">
    <location>
        <begin position="37"/>
        <end position="111"/>
    </location>
</feature>
<dbReference type="InterPro" id="IPR005693">
    <property type="entry name" value="Mce"/>
</dbReference>
<dbReference type="Pfam" id="PF02470">
    <property type="entry name" value="MlaD"/>
    <property type="match status" value="1"/>
</dbReference>
<dbReference type="InterPro" id="IPR003399">
    <property type="entry name" value="Mce/MlaD"/>
</dbReference>
<dbReference type="InterPro" id="IPR024516">
    <property type="entry name" value="Mce_C"/>
</dbReference>